<dbReference type="Proteomes" id="UP000694388">
    <property type="component" value="Unplaced"/>
</dbReference>
<feature type="region of interest" description="Disordered" evidence="1">
    <location>
        <begin position="179"/>
        <end position="220"/>
    </location>
</feature>
<keyword evidence="4" id="KW-1185">Reference proteome</keyword>
<evidence type="ECO:0000313" key="4">
    <source>
        <dbReference type="Proteomes" id="UP000694388"/>
    </source>
</evidence>
<dbReference type="GO" id="GO:0006357">
    <property type="term" value="P:regulation of transcription by RNA polymerase II"/>
    <property type="evidence" value="ECO:0007669"/>
    <property type="project" value="TreeGrafter"/>
</dbReference>
<dbReference type="GO" id="GO:0005634">
    <property type="term" value="C:nucleus"/>
    <property type="evidence" value="ECO:0007669"/>
    <property type="project" value="TreeGrafter"/>
</dbReference>
<feature type="compositionally biased region" description="Pro residues" evidence="1">
    <location>
        <begin position="644"/>
        <end position="653"/>
    </location>
</feature>
<dbReference type="Ensembl" id="ENSEBUT00000026500.1">
    <property type="protein sequence ID" value="ENSEBUP00000025925.1"/>
    <property type="gene ID" value="ENSEBUG00000015977.1"/>
</dbReference>
<evidence type="ECO:0000259" key="2">
    <source>
        <dbReference type="PROSITE" id="PS00028"/>
    </source>
</evidence>
<feature type="compositionally biased region" description="Basic and acidic residues" evidence="1">
    <location>
        <begin position="681"/>
        <end position="691"/>
    </location>
</feature>
<feature type="region of interest" description="Disordered" evidence="1">
    <location>
        <begin position="45"/>
        <end position="142"/>
    </location>
</feature>
<dbReference type="InterPro" id="IPR013087">
    <property type="entry name" value="Znf_C2H2_type"/>
</dbReference>
<name>A0A8C4X173_EPTBU</name>
<feature type="compositionally biased region" description="Basic and acidic residues" evidence="1">
    <location>
        <begin position="1119"/>
        <end position="1130"/>
    </location>
</feature>
<feature type="region of interest" description="Disordered" evidence="1">
    <location>
        <begin position="312"/>
        <end position="439"/>
    </location>
</feature>
<evidence type="ECO:0000256" key="1">
    <source>
        <dbReference type="SAM" id="MobiDB-lite"/>
    </source>
</evidence>
<dbReference type="GeneTree" id="ENSGT00390000008748"/>
<dbReference type="PANTHER" id="PTHR21564:SF5">
    <property type="entry name" value="SCRIBBLER, ISOFORM J"/>
    <property type="match status" value="1"/>
</dbReference>
<feature type="compositionally biased region" description="Polar residues" evidence="1">
    <location>
        <begin position="428"/>
        <end position="439"/>
    </location>
</feature>
<feature type="domain" description="C2H2-type" evidence="2">
    <location>
        <begin position="469"/>
        <end position="492"/>
    </location>
</feature>
<dbReference type="PANTHER" id="PTHR21564">
    <property type="entry name" value="BRAKELESS PROTEIN"/>
    <property type="match status" value="1"/>
</dbReference>
<feature type="compositionally biased region" description="Gly residues" evidence="1">
    <location>
        <begin position="347"/>
        <end position="362"/>
    </location>
</feature>
<feature type="compositionally biased region" description="Polar residues" evidence="1">
    <location>
        <begin position="986"/>
        <end position="996"/>
    </location>
</feature>
<sequence length="1347" mass="145290">MSVMSGAAGAEQGNAVDAYDSGDDWEIGVGDLIIDLDADLEKDRQKLEQSAAGTRGKEAPVGPGGARPAAEVPAGMKLPAAPGEGAERAGKSKMKRNKSGKSGAGPKKAEARVTNPAGANVTTCGRQGKATRTAGTKRDKCKAQAGQAQGAAVRTSHGGVSTASTARTTLQATLVVLQQQRGHGAHEEGRGEEPRAAKKVKTEKVNPAHSSPSSLPLGMLTSQPPCPSALVEAEPEEQILIRTRTVGVSTCEASTLTDAECLGPCEPGTCVNLEGIVWHESESLLVVNVTWRNKTYVGTLLDCSKHEWAPPRFCESPTSDVEMRGGRGRGKKARAASSASQTDPGGLTDGRGPPGKGRGMSGAGSNKGRRGSLSANGHWGTLHSAASSDDMKASPNGKRKGRPATEISSLHQAPEDSRAYKRLRPSPRTISGQASSTTRSDIILARQDAGSPEGYRTPNTVASPIFIDCPHPNCSKKYRHINGLKYHQAHAHLKTDGNQQTQQDNDNKNADEECNSLGNIISNQTETINEASSSLIKEEVSKMNGDTDLSEEPIVASPSHEMPLLEAETPAKEMDGEKLRKVASLKVLPKAKNNRLIAPAPPPPPPQLVAMPGMSLTSSATTISSSLGLPATPVISTVIKAMPKSPPLKPIQPKPASTAESVQVCPNLVPIKEKKKKDKKRSKDRESKETVSLKLSLKVIGRTEENSDSGKELSSLLSKDYVVKNENVSNSPSESPEKRIASIKAEAAKVYNFTDNSPSPSIGSGYREVPRVTLINGRPVPQQNALHNGIDGLAAPNNESPAYSDISDDGEELERERERERVKKVFPTKVLSFNDSELTTLDTRAIQNEEDPSLYSEYNSYFLQPKLQQDSGNVTESILHQTATPTKDPDDGLVNGGVNGPIGDSDLQSLLVTQQNAALSPRSLYYQQYPFGYNYYEQHYRSQPPGSPSGELAMSKHCDRKSKHRNKDISRSGDGKKKSIPLIATSAPQTPVNQEQGKVTMLETLKSGHAFSNEAQSQQEQEESGSVRQTPSHLLASIDKTRQDGGDQVEPKLSVMLQTHGSVCLPAFLQSLQEFDVNQWQQMYYAQFMEQQRAEEECWKKLENRQKVDAGRDVQGNESDGKAEAWDAKRPQSKPTLDTNEDKTDEGKVGAGNDSQSSVHVTAAAASSFLQYMSQNPYAQLYDPNHPAFRGVSPMMMHFYAGGYISPSLYYSAYGKLSGQEDGEVERQCQGGAPVWGNAGPEPKTSDPQQNKHSACVRLESTAPSSRTQHPALHPGVSYHNLNSQYEHYQGNALMQITSKTFFLSHFMIQKMGEWKLGSLGGGWGSRGLEGQQNIYIYLLLFSCLSA</sequence>
<reference evidence="3" key="1">
    <citation type="submission" date="2025-08" db="UniProtKB">
        <authorList>
            <consortium name="Ensembl"/>
        </authorList>
    </citation>
    <scope>IDENTIFICATION</scope>
</reference>
<feature type="compositionally biased region" description="Basic and acidic residues" evidence="1">
    <location>
        <begin position="967"/>
        <end position="977"/>
    </location>
</feature>
<feature type="compositionally biased region" description="Basic and acidic residues" evidence="1">
    <location>
        <begin position="184"/>
        <end position="206"/>
    </location>
</feature>
<feature type="region of interest" description="Disordered" evidence="1">
    <location>
        <begin position="494"/>
        <end position="514"/>
    </location>
</feature>
<evidence type="ECO:0000313" key="3">
    <source>
        <dbReference type="Ensembl" id="ENSEBUP00000025925.1"/>
    </source>
</evidence>
<dbReference type="PROSITE" id="PS00028">
    <property type="entry name" value="ZINC_FINGER_C2H2_1"/>
    <property type="match status" value="1"/>
</dbReference>
<dbReference type="OMA" id="VWHESES"/>
<accession>A0A8C4X173</accession>
<feature type="region of interest" description="Disordered" evidence="1">
    <location>
        <begin position="643"/>
        <end position="693"/>
    </location>
</feature>
<dbReference type="InterPro" id="IPR040010">
    <property type="entry name" value="ZN608/ZN609"/>
</dbReference>
<proteinExistence type="predicted"/>
<feature type="region of interest" description="Disordered" evidence="1">
    <location>
        <begin position="790"/>
        <end position="820"/>
    </location>
</feature>
<feature type="region of interest" description="Disordered" evidence="1">
    <location>
        <begin position="1109"/>
        <end position="1158"/>
    </location>
</feature>
<feature type="region of interest" description="Disordered" evidence="1">
    <location>
        <begin position="1"/>
        <end position="22"/>
    </location>
</feature>
<protein>
    <recommendedName>
        <fullName evidence="2">C2H2-type domain-containing protein</fullName>
    </recommendedName>
</protein>
<reference evidence="3" key="2">
    <citation type="submission" date="2025-09" db="UniProtKB">
        <authorList>
            <consortium name="Ensembl"/>
        </authorList>
    </citation>
    <scope>IDENTIFICATION</scope>
</reference>
<organism evidence="3 4">
    <name type="scientific">Eptatretus burgeri</name>
    <name type="common">Inshore hagfish</name>
    <dbReference type="NCBI Taxonomy" id="7764"/>
    <lineage>
        <taxon>Eukaryota</taxon>
        <taxon>Metazoa</taxon>
        <taxon>Chordata</taxon>
        <taxon>Craniata</taxon>
        <taxon>Vertebrata</taxon>
        <taxon>Cyclostomata</taxon>
        <taxon>Myxini</taxon>
        <taxon>Myxiniformes</taxon>
        <taxon>Myxinidae</taxon>
        <taxon>Eptatretinae</taxon>
        <taxon>Eptatretus</taxon>
    </lineage>
</organism>
<feature type="region of interest" description="Disordered" evidence="1">
    <location>
        <begin position="940"/>
        <end position="996"/>
    </location>
</feature>
<feature type="compositionally biased region" description="Low complexity" evidence="1">
    <location>
        <begin position="66"/>
        <end position="84"/>
    </location>
</feature>